<dbReference type="EMBL" id="MU277209">
    <property type="protein sequence ID" value="KAI0062140.1"/>
    <property type="molecule type" value="Genomic_DNA"/>
</dbReference>
<organism evidence="1 2">
    <name type="scientific">Artomyces pyxidatus</name>
    <dbReference type="NCBI Taxonomy" id="48021"/>
    <lineage>
        <taxon>Eukaryota</taxon>
        <taxon>Fungi</taxon>
        <taxon>Dikarya</taxon>
        <taxon>Basidiomycota</taxon>
        <taxon>Agaricomycotina</taxon>
        <taxon>Agaricomycetes</taxon>
        <taxon>Russulales</taxon>
        <taxon>Auriscalpiaceae</taxon>
        <taxon>Artomyces</taxon>
    </lineage>
</organism>
<reference evidence="1" key="1">
    <citation type="submission" date="2021-03" db="EMBL/GenBank/DDBJ databases">
        <authorList>
            <consortium name="DOE Joint Genome Institute"/>
            <person name="Ahrendt S."/>
            <person name="Looney B.P."/>
            <person name="Miyauchi S."/>
            <person name="Morin E."/>
            <person name="Drula E."/>
            <person name="Courty P.E."/>
            <person name="Chicoki N."/>
            <person name="Fauchery L."/>
            <person name="Kohler A."/>
            <person name="Kuo A."/>
            <person name="Labutti K."/>
            <person name="Pangilinan J."/>
            <person name="Lipzen A."/>
            <person name="Riley R."/>
            <person name="Andreopoulos W."/>
            <person name="He G."/>
            <person name="Johnson J."/>
            <person name="Barry K.W."/>
            <person name="Grigoriev I.V."/>
            <person name="Nagy L."/>
            <person name="Hibbett D."/>
            <person name="Henrissat B."/>
            <person name="Matheny P.B."/>
            <person name="Labbe J."/>
            <person name="Martin F."/>
        </authorList>
    </citation>
    <scope>NUCLEOTIDE SEQUENCE</scope>
    <source>
        <strain evidence="1">HHB10654</strain>
    </source>
</reference>
<protein>
    <submittedName>
        <fullName evidence="1">Uncharacterized protein</fullName>
    </submittedName>
</protein>
<gene>
    <name evidence="1" type="ORF">BV25DRAFT_699660</name>
</gene>
<accession>A0ACB8T1R8</accession>
<comment type="caution">
    <text evidence="1">The sequence shown here is derived from an EMBL/GenBank/DDBJ whole genome shotgun (WGS) entry which is preliminary data.</text>
</comment>
<evidence type="ECO:0000313" key="2">
    <source>
        <dbReference type="Proteomes" id="UP000814140"/>
    </source>
</evidence>
<dbReference type="Proteomes" id="UP000814140">
    <property type="component" value="Unassembled WGS sequence"/>
</dbReference>
<name>A0ACB8T1R8_9AGAM</name>
<reference evidence="1" key="2">
    <citation type="journal article" date="2022" name="New Phytol.">
        <title>Evolutionary transition to the ectomycorrhizal habit in the genomes of a hyperdiverse lineage of mushroom-forming fungi.</title>
        <authorList>
            <person name="Looney B."/>
            <person name="Miyauchi S."/>
            <person name="Morin E."/>
            <person name="Drula E."/>
            <person name="Courty P.E."/>
            <person name="Kohler A."/>
            <person name="Kuo A."/>
            <person name="LaButti K."/>
            <person name="Pangilinan J."/>
            <person name="Lipzen A."/>
            <person name="Riley R."/>
            <person name="Andreopoulos W."/>
            <person name="He G."/>
            <person name="Johnson J."/>
            <person name="Nolan M."/>
            <person name="Tritt A."/>
            <person name="Barry K.W."/>
            <person name="Grigoriev I.V."/>
            <person name="Nagy L.G."/>
            <person name="Hibbett D."/>
            <person name="Henrissat B."/>
            <person name="Matheny P.B."/>
            <person name="Labbe J."/>
            <person name="Martin F.M."/>
        </authorList>
    </citation>
    <scope>NUCLEOTIDE SEQUENCE</scope>
    <source>
        <strain evidence="1">HHB10654</strain>
    </source>
</reference>
<proteinExistence type="predicted"/>
<evidence type="ECO:0000313" key="1">
    <source>
        <dbReference type="EMBL" id="KAI0062140.1"/>
    </source>
</evidence>
<keyword evidence="2" id="KW-1185">Reference proteome</keyword>
<sequence length="163" mass="17057">MIASINFFIVSSSFCPASSGAGGRPTATIRARSARRSRISGLISRRVSDGFSTTSPALSLPSSACATPTLDSSASPSSGRSSLVRHMKPYLAGLPVNVEQSRQNAQPSQRIAPKKNTARSAKRSCPPSSGPASAAPRKIRTAARARTSSPCSRRLCGARQSQR</sequence>